<evidence type="ECO:0000259" key="15">
    <source>
        <dbReference type="PROSITE" id="PS51163"/>
    </source>
</evidence>
<dbReference type="EC" id="2.7.7.87" evidence="3 13"/>
<comment type="function">
    <text evidence="13">Required for the formation of a threonylcarbamoyl group on adenosine at position 37 (t(6)A37) in tRNAs that read codons beginning with adenine.</text>
</comment>
<dbReference type="AlphaFoldDB" id="A0A2K0A6L3"/>
<feature type="binding site" evidence="14">
    <location>
        <position position="149"/>
    </location>
    <ligand>
        <name>ATP</name>
        <dbReference type="ChEBI" id="CHEBI:30616"/>
    </ligand>
</feature>
<feature type="binding site" evidence="14">
    <location>
        <position position="72"/>
    </location>
    <ligand>
        <name>L-threonine</name>
        <dbReference type="ChEBI" id="CHEBI:57926"/>
    </ligand>
</feature>
<evidence type="ECO:0000256" key="10">
    <source>
        <dbReference type="ARBA" id="ARBA00022840"/>
    </source>
</evidence>
<protein>
    <recommendedName>
        <fullName evidence="4 13">Threonylcarbamoyl-AMP synthase</fullName>
        <shortName evidence="13">TC-AMP synthase</shortName>
        <ecNumber evidence="3 13">2.7.7.87</ecNumber>
    </recommendedName>
    <alternativeName>
        <fullName evidence="11 13">L-threonylcarbamoyladenylate synthase</fullName>
    </alternativeName>
</protein>
<evidence type="ECO:0000256" key="1">
    <source>
        <dbReference type="ARBA" id="ARBA00004496"/>
    </source>
</evidence>
<keyword evidence="6 13" id="KW-0808">Transferase</keyword>
<dbReference type="InterPro" id="IPR010923">
    <property type="entry name" value="T(6)A37_SUA5"/>
</dbReference>
<dbReference type="PIRSF" id="PIRSF004930">
    <property type="entry name" value="Tln_factor_SUA5"/>
    <property type="match status" value="1"/>
</dbReference>
<dbReference type="InterPro" id="IPR006070">
    <property type="entry name" value="Sua5-like_dom"/>
</dbReference>
<dbReference type="FunFam" id="3.90.870.10:FF:000009">
    <property type="entry name" value="Threonylcarbamoyl-AMP synthase, putative"/>
    <property type="match status" value="1"/>
</dbReference>
<dbReference type="EMBL" id="LORN02000015">
    <property type="protein sequence ID" value="PNN20653.1"/>
    <property type="molecule type" value="Genomic_DNA"/>
</dbReference>
<evidence type="ECO:0000256" key="14">
    <source>
        <dbReference type="PIRSR" id="PIRSR004930-1"/>
    </source>
</evidence>
<reference evidence="16 17" key="1">
    <citation type="submission" date="2017-12" db="EMBL/GenBank/DDBJ databases">
        <title>FDA dAtabase for Regulatory Grade micrObial Sequences (FDA-ARGOS): Supporting development and validation of Infectious Disease Dx tests.</title>
        <authorList>
            <person name="Hoffmann M."/>
            <person name="Allard M."/>
            <person name="Evans P."/>
            <person name="Brown E."/>
            <person name="Tallon L."/>
            <person name="Sadzewicz L."/>
            <person name="Sengamalay N."/>
            <person name="Ott S."/>
            <person name="Godinez A."/>
            <person name="Nagaraj S."/>
            <person name="Vavikolanu K."/>
            <person name="Aluvathingal J."/>
            <person name="Nadendla S."/>
            <person name="Sichtig H."/>
        </authorList>
    </citation>
    <scope>NUCLEOTIDE SEQUENCE [LARGE SCALE GENOMIC DNA]</scope>
    <source>
        <strain evidence="16 17">FDAARGOS_148</strain>
    </source>
</reference>
<evidence type="ECO:0000256" key="4">
    <source>
        <dbReference type="ARBA" id="ARBA00015492"/>
    </source>
</evidence>
<dbReference type="PROSITE" id="PS51163">
    <property type="entry name" value="YRDC"/>
    <property type="match status" value="1"/>
</dbReference>
<dbReference type="Gene3D" id="3.40.50.11030">
    <property type="entry name" value="Threonylcarbamoyl-AMP synthase, C-terminal domain"/>
    <property type="match status" value="1"/>
</dbReference>
<dbReference type="NCBIfam" id="TIGR00057">
    <property type="entry name" value="L-threonylcarbamoyladenylate synthase"/>
    <property type="match status" value="1"/>
</dbReference>
<evidence type="ECO:0000256" key="6">
    <source>
        <dbReference type="ARBA" id="ARBA00022679"/>
    </source>
</evidence>
<feature type="domain" description="YrdC-like" evidence="15">
    <location>
        <begin position="18"/>
        <end position="205"/>
    </location>
</feature>
<evidence type="ECO:0000256" key="13">
    <source>
        <dbReference type="PIRNR" id="PIRNR004930"/>
    </source>
</evidence>
<evidence type="ECO:0000256" key="3">
    <source>
        <dbReference type="ARBA" id="ARBA00012584"/>
    </source>
</evidence>
<feature type="binding site" evidence="14">
    <location>
        <position position="147"/>
    </location>
    <ligand>
        <name>L-threonine</name>
        <dbReference type="ChEBI" id="CHEBI:57926"/>
    </ligand>
</feature>
<keyword evidence="9 13" id="KW-0547">Nucleotide-binding</keyword>
<feature type="binding site" evidence="14">
    <location>
        <position position="67"/>
    </location>
    <ligand>
        <name>ATP</name>
        <dbReference type="ChEBI" id="CHEBI:30616"/>
    </ligand>
</feature>
<dbReference type="GO" id="GO:0008033">
    <property type="term" value="P:tRNA processing"/>
    <property type="evidence" value="ECO:0007669"/>
    <property type="project" value="UniProtKB-KW"/>
</dbReference>
<dbReference type="InterPro" id="IPR005145">
    <property type="entry name" value="Sua5_C"/>
</dbReference>
<dbReference type="InterPro" id="IPR050156">
    <property type="entry name" value="TC-AMP_synthase_SUA5"/>
</dbReference>
<dbReference type="GO" id="GO:0006450">
    <property type="term" value="P:regulation of translational fidelity"/>
    <property type="evidence" value="ECO:0007669"/>
    <property type="project" value="TreeGrafter"/>
</dbReference>
<dbReference type="Pfam" id="PF01300">
    <property type="entry name" value="Sua5_yciO_yrdC"/>
    <property type="match status" value="1"/>
</dbReference>
<evidence type="ECO:0000256" key="12">
    <source>
        <dbReference type="ARBA" id="ARBA00048366"/>
    </source>
</evidence>
<evidence type="ECO:0000313" key="16">
    <source>
        <dbReference type="EMBL" id="PNN20653.1"/>
    </source>
</evidence>
<dbReference type="Pfam" id="PF03481">
    <property type="entry name" value="Sua5_C"/>
    <property type="match status" value="1"/>
</dbReference>
<dbReference type="RefSeq" id="WP_037551926.1">
    <property type="nucleotide sequence ID" value="NZ_CAJCGD010000013.1"/>
</dbReference>
<feature type="binding site" evidence="14">
    <location>
        <position position="127"/>
    </location>
    <ligand>
        <name>L-threonine</name>
        <dbReference type="ChEBI" id="CHEBI:57926"/>
    </ligand>
</feature>
<dbReference type="SUPFAM" id="SSF55821">
    <property type="entry name" value="YrdC/RibB"/>
    <property type="match status" value="1"/>
</dbReference>
<keyword evidence="10 13" id="KW-0067">ATP-binding</keyword>
<accession>A0A2K0A6L3</accession>
<proteinExistence type="inferred from homology"/>
<evidence type="ECO:0000256" key="2">
    <source>
        <dbReference type="ARBA" id="ARBA00007663"/>
    </source>
</evidence>
<comment type="subcellular location">
    <subcellularLocation>
        <location evidence="1 13">Cytoplasm</location>
    </subcellularLocation>
</comment>
<keyword evidence="8 13" id="KW-0548">Nucleotidyltransferase</keyword>
<dbReference type="GO" id="GO:0061710">
    <property type="term" value="F:L-threonylcarbamoyladenylate synthase"/>
    <property type="evidence" value="ECO:0007669"/>
    <property type="project" value="UniProtKB-EC"/>
</dbReference>
<feature type="binding site" evidence="14">
    <location>
        <position position="40"/>
    </location>
    <ligand>
        <name>L-threonine</name>
        <dbReference type="ChEBI" id="CHEBI:57926"/>
    </ligand>
</feature>
<evidence type="ECO:0000256" key="11">
    <source>
        <dbReference type="ARBA" id="ARBA00029774"/>
    </source>
</evidence>
<evidence type="ECO:0000256" key="5">
    <source>
        <dbReference type="ARBA" id="ARBA00022490"/>
    </source>
</evidence>
<keyword evidence="7 13" id="KW-0819">tRNA processing</keyword>
<dbReference type="GO" id="GO:0005737">
    <property type="term" value="C:cytoplasm"/>
    <property type="evidence" value="ECO:0007669"/>
    <property type="project" value="UniProtKB-SubCell"/>
</dbReference>
<organism evidence="16 17">
    <name type="scientific">Staphylococcus haemolyticus</name>
    <dbReference type="NCBI Taxonomy" id="1283"/>
    <lineage>
        <taxon>Bacteria</taxon>
        <taxon>Bacillati</taxon>
        <taxon>Bacillota</taxon>
        <taxon>Bacilli</taxon>
        <taxon>Bacillales</taxon>
        <taxon>Staphylococcaceae</taxon>
        <taxon>Staphylococcus</taxon>
    </lineage>
</organism>
<comment type="catalytic activity">
    <reaction evidence="12 13">
        <text>L-threonine + hydrogencarbonate + ATP = L-threonylcarbamoyladenylate + diphosphate + H2O</text>
        <dbReference type="Rhea" id="RHEA:36407"/>
        <dbReference type="ChEBI" id="CHEBI:15377"/>
        <dbReference type="ChEBI" id="CHEBI:17544"/>
        <dbReference type="ChEBI" id="CHEBI:30616"/>
        <dbReference type="ChEBI" id="CHEBI:33019"/>
        <dbReference type="ChEBI" id="CHEBI:57926"/>
        <dbReference type="ChEBI" id="CHEBI:73682"/>
        <dbReference type="EC" id="2.7.7.87"/>
    </reaction>
</comment>
<keyword evidence="5 13" id="KW-0963">Cytoplasm</keyword>
<feature type="binding site" evidence="14">
    <location>
        <position position="157"/>
    </location>
    <ligand>
        <name>ATP</name>
        <dbReference type="ChEBI" id="CHEBI:30616"/>
    </ligand>
</feature>
<dbReference type="Gene3D" id="3.90.870.10">
    <property type="entry name" value="DHBP synthase"/>
    <property type="match status" value="1"/>
</dbReference>
<evidence type="ECO:0000256" key="9">
    <source>
        <dbReference type="ARBA" id="ARBA00022741"/>
    </source>
</evidence>
<comment type="similarity">
    <text evidence="2 13">Belongs to the SUA5 family.</text>
</comment>
<feature type="binding site" evidence="14">
    <location>
        <position position="63"/>
    </location>
    <ligand>
        <name>ATP</name>
        <dbReference type="ChEBI" id="CHEBI:30616"/>
    </ligand>
</feature>
<dbReference type="PANTHER" id="PTHR17490:SF16">
    <property type="entry name" value="THREONYLCARBAMOYL-AMP SYNTHASE"/>
    <property type="match status" value="1"/>
</dbReference>
<feature type="binding site" evidence="14">
    <location>
        <position position="239"/>
    </location>
    <ligand>
        <name>ATP</name>
        <dbReference type="ChEBI" id="CHEBI:30616"/>
    </ligand>
</feature>
<dbReference type="GO" id="GO:0003725">
    <property type="term" value="F:double-stranded RNA binding"/>
    <property type="evidence" value="ECO:0007669"/>
    <property type="project" value="UniProtKB-UniRule"/>
</dbReference>
<feature type="binding site" evidence="14">
    <location>
        <position position="187"/>
    </location>
    <ligand>
        <name>L-threonine</name>
        <dbReference type="ChEBI" id="CHEBI:57926"/>
    </ligand>
</feature>
<name>A0A2K0A6L3_STAHA</name>
<dbReference type="Proteomes" id="UP000053523">
    <property type="component" value="Unassembled WGS sequence"/>
</dbReference>
<dbReference type="GO" id="GO:0000049">
    <property type="term" value="F:tRNA binding"/>
    <property type="evidence" value="ECO:0007669"/>
    <property type="project" value="TreeGrafter"/>
</dbReference>
<comment type="caution">
    <text evidence="16">The sequence shown here is derived from an EMBL/GenBank/DDBJ whole genome shotgun (WGS) entry which is preliminary data.</text>
</comment>
<dbReference type="InterPro" id="IPR038385">
    <property type="entry name" value="Sua5/YwlC_C"/>
</dbReference>
<evidence type="ECO:0000313" key="17">
    <source>
        <dbReference type="Proteomes" id="UP000053523"/>
    </source>
</evidence>
<feature type="binding site" evidence="14">
    <location>
        <position position="201"/>
    </location>
    <ligand>
        <name>ATP</name>
        <dbReference type="ChEBI" id="CHEBI:30616"/>
    </ligand>
</feature>
<gene>
    <name evidence="16" type="ORF">AL503_007595</name>
</gene>
<dbReference type="InterPro" id="IPR017945">
    <property type="entry name" value="DHBP_synth_RibB-like_a/b_dom"/>
</dbReference>
<sequence>MKTEIWDMRDYQESPLDYPELENIKQVYNDGGLIAIPTETVYGLGADARNQHAVSNIYQAKGRPSDNPLIVHIHDLSQLDQIISHLPEEAKCLMDEFWPGPISFILPLRQGYLCEKVTGGLQSIAVRMPSHPIGRAILQYIDMPIAAPSANVSGRPSPTTFQHVFNDLNGKIDGIVNGDQSEEGLESTVIDCTQFPFRIARPGSITQAMLNDVLPGSVENYHYDANSQPIAPGMKYKHYAPDIPVTMLTHLSEPIKTIKEWSNTAFILPETLKQYAPRDALFIKLCKDEKDIRQANHNLYQILHSIDENPSIDQAYIYAFDKTDESEAIMNRIIKATGNHIVRGENL</sequence>
<evidence type="ECO:0000256" key="8">
    <source>
        <dbReference type="ARBA" id="ARBA00022695"/>
    </source>
</evidence>
<evidence type="ECO:0000256" key="7">
    <source>
        <dbReference type="ARBA" id="ARBA00022694"/>
    </source>
</evidence>
<dbReference type="PANTHER" id="PTHR17490">
    <property type="entry name" value="SUA5"/>
    <property type="match status" value="1"/>
</dbReference>
<dbReference type="GO" id="GO:0005524">
    <property type="term" value="F:ATP binding"/>
    <property type="evidence" value="ECO:0007669"/>
    <property type="project" value="UniProtKB-UniRule"/>
</dbReference>